<keyword evidence="2" id="KW-0812">Transmembrane</keyword>
<sequence>MTAPHPPHPGGQPPFPSPPSARRPKGTWYFVAMICSFGLLTPLPFLHAASRLNRRSLRIRAAVYAALVVLLFTLSSFVPHDAQGHVPRGVGDALEGLFVLGMIGTVGFACVQIGPVRREVYGLAAPAVPPPTGPGSADPVVAARLAARARREEARALVARDAVMAHELRIGRPDLTGPYDDGGLVDLNSAPVEAISAHCSLPPETAARVVRAREELGQFRTVDEVAVYAQLAEGETARVKEYAVFLPK</sequence>
<feature type="transmembrane region" description="Helical" evidence="2">
    <location>
        <begin position="98"/>
        <end position="116"/>
    </location>
</feature>
<feature type="transmembrane region" description="Helical" evidence="2">
    <location>
        <begin position="28"/>
        <end position="49"/>
    </location>
</feature>
<evidence type="ECO:0008006" key="5">
    <source>
        <dbReference type="Google" id="ProtNLM"/>
    </source>
</evidence>
<accession>A0ABP5IP62</accession>
<gene>
    <name evidence="3" type="ORF">GCM10009759_36180</name>
</gene>
<name>A0ABP5IP62_9ACTN</name>
<comment type="caution">
    <text evidence="3">The sequence shown here is derived from an EMBL/GenBank/DDBJ whole genome shotgun (WGS) entry which is preliminary data.</text>
</comment>
<reference evidence="4" key="1">
    <citation type="journal article" date="2019" name="Int. J. Syst. Evol. Microbiol.">
        <title>The Global Catalogue of Microorganisms (GCM) 10K type strain sequencing project: providing services to taxonomists for standard genome sequencing and annotation.</title>
        <authorList>
            <consortium name="The Broad Institute Genomics Platform"/>
            <consortium name="The Broad Institute Genome Sequencing Center for Infectious Disease"/>
            <person name="Wu L."/>
            <person name="Ma J."/>
        </authorList>
    </citation>
    <scope>NUCLEOTIDE SEQUENCE [LARGE SCALE GENOMIC DNA]</scope>
    <source>
        <strain evidence="4">JCM 14559</strain>
    </source>
</reference>
<feature type="transmembrane region" description="Helical" evidence="2">
    <location>
        <begin position="61"/>
        <end position="78"/>
    </location>
</feature>
<dbReference type="InterPro" id="IPR010994">
    <property type="entry name" value="RuvA_2-like"/>
</dbReference>
<feature type="region of interest" description="Disordered" evidence="1">
    <location>
        <begin position="1"/>
        <end position="21"/>
    </location>
</feature>
<dbReference type="Pfam" id="PF12836">
    <property type="entry name" value="HHH_3"/>
    <property type="match status" value="1"/>
</dbReference>
<dbReference type="EMBL" id="BAAANS010000023">
    <property type="protein sequence ID" value="GAA2102012.1"/>
    <property type="molecule type" value="Genomic_DNA"/>
</dbReference>
<evidence type="ECO:0000313" key="3">
    <source>
        <dbReference type="EMBL" id="GAA2102012.1"/>
    </source>
</evidence>
<protein>
    <recommendedName>
        <fullName evidence="5">Helix-hairpin-helix protein</fullName>
    </recommendedName>
</protein>
<keyword evidence="4" id="KW-1185">Reference proteome</keyword>
<keyword evidence="2" id="KW-1133">Transmembrane helix</keyword>
<dbReference type="RefSeq" id="WP_344553265.1">
    <property type="nucleotide sequence ID" value="NZ_BAAANS010000023.1"/>
</dbReference>
<dbReference type="SUPFAM" id="SSF47781">
    <property type="entry name" value="RuvA domain 2-like"/>
    <property type="match status" value="1"/>
</dbReference>
<proteinExistence type="predicted"/>
<dbReference type="Proteomes" id="UP001500897">
    <property type="component" value="Unassembled WGS sequence"/>
</dbReference>
<organism evidence="3 4">
    <name type="scientific">Kitasatospora saccharophila</name>
    <dbReference type="NCBI Taxonomy" id="407973"/>
    <lineage>
        <taxon>Bacteria</taxon>
        <taxon>Bacillati</taxon>
        <taxon>Actinomycetota</taxon>
        <taxon>Actinomycetes</taxon>
        <taxon>Kitasatosporales</taxon>
        <taxon>Streptomycetaceae</taxon>
        <taxon>Kitasatospora</taxon>
    </lineage>
</organism>
<evidence type="ECO:0000313" key="4">
    <source>
        <dbReference type="Proteomes" id="UP001500897"/>
    </source>
</evidence>
<keyword evidence="2" id="KW-0472">Membrane</keyword>
<evidence type="ECO:0000256" key="1">
    <source>
        <dbReference type="SAM" id="MobiDB-lite"/>
    </source>
</evidence>
<evidence type="ECO:0000256" key="2">
    <source>
        <dbReference type="SAM" id="Phobius"/>
    </source>
</evidence>